<feature type="chain" id="PRO_5046202506" evidence="2">
    <location>
        <begin position="23"/>
        <end position="216"/>
    </location>
</feature>
<dbReference type="Proteomes" id="UP001595817">
    <property type="component" value="Unassembled WGS sequence"/>
</dbReference>
<keyword evidence="1" id="KW-0175">Coiled coil</keyword>
<sequence length="216" mass="25067">MNRIIIISLFSFILLLSGCSFGTSTESSLNDVLSKVYEDEEGYRTAQEQLSELEKNEQTSFKEMMELTQEQKEELSAKVSEMETSLEERLKLISAEEESINQAEETFKEIDGVIEQAEEEDVKGILQDMKAEMTERFSMHEEFIKQYEQLSELQRSLYAMLADNQTEMPALQNKVKEVNVQNDAVQKVIAQFNEHTKIFNDLKNEVYEKFNGEKNE</sequence>
<dbReference type="SUPFAM" id="SSF140423">
    <property type="entry name" value="MW0975(SA0943)-like"/>
    <property type="match status" value="1"/>
</dbReference>
<feature type="coiled-coil region" evidence="1">
    <location>
        <begin position="43"/>
        <end position="120"/>
    </location>
</feature>
<keyword evidence="4" id="KW-1185">Reference proteome</keyword>
<gene>
    <name evidence="3" type="ORF">ACFOZY_02810</name>
</gene>
<dbReference type="Pfam" id="PF10368">
    <property type="entry name" value="YkyA"/>
    <property type="match status" value="1"/>
</dbReference>
<comment type="caution">
    <text evidence="3">The sequence shown here is derived from an EMBL/GenBank/DDBJ whole genome shotgun (WGS) entry which is preliminary data.</text>
</comment>
<accession>A0ABV8X1Z2</accession>
<dbReference type="PROSITE" id="PS51257">
    <property type="entry name" value="PROKAR_LIPOPROTEIN"/>
    <property type="match status" value="1"/>
</dbReference>
<evidence type="ECO:0000256" key="2">
    <source>
        <dbReference type="SAM" id="SignalP"/>
    </source>
</evidence>
<keyword evidence="2" id="KW-0732">Signal</keyword>
<name>A0ABV8X1Z2_9LACT</name>
<dbReference type="EMBL" id="JBHSEC010000002">
    <property type="protein sequence ID" value="MFC4409363.1"/>
    <property type="molecule type" value="Genomic_DNA"/>
</dbReference>
<evidence type="ECO:0000313" key="4">
    <source>
        <dbReference type="Proteomes" id="UP001595817"/>
    </source>
</evidence>
<protein>
    <submittedName>
        <fullName evidence="3">YkyA family protein</fullName>
    </submittedName>
</protein>
<dbReference type="RefSeq" id="WP_378152020.1">
    <property type="nucleotide sequence ID" value="NZ_JBHSEC010000002.1"/>
</dbReference>
<evidence type="ECO:0000256" key="1">
    <source>
        <dbReference type="SAM" id="Coils"/>
    </source>
</evidence>
<organism evidence="3 4">
    <name type="scientific">Chungangia koreensis</name>
    <dbReference type="NCBI Taxonomy" id="752657"/>
    <lineage>
        <taxon>Bacteria</taxon>
        <taxon>Bacillati</taxon>
        <taxon>Bacillota</taxon>
        <taxon>Bacilli</taxon>
        <taxon>Lactobacillales</taxon>
        <taxon>Chungangia</taxon>
    </lineage>
</organism>
<evidence type="ECO:0000313" key="3">
    <source>
        <dbReference type="EMBL" id="MFC4409363.1"/>
    </source>
</evidence>
<proteinExistence type="predicted"/>
<dbReference type="Gene3D" id="1.20.120.570">
    <property type="entry name" value="YkyA-like"/>
    <property type="match status" value="1"/>
</dbReference>
<feature type="signal peptide" evidence="2">
    <location>
        <begin position="1"/>
        <end position="22"/>
    </location>
</feature>
<reference evidence="4" key="1">
    <citation type="journal article" date="2019" name="Int. J. Syst. Evol. Microbiol.">
        <title>The Global Catalogue of Microorganisms (GCM) 10K type strain sequencing project: providing services to taxonomists for standard genome sequencing and annotation.</title>
        <authorList>
            <consortium name="The Broad Institute Genomics Platform"/>
            <consortium name="The Broad Institute Genome Sequencing Center for Infectious Disease"/>
            <person name="Wu L."/>
            <person name="Ma J."/>
        </authorList>
    </citation>
    <scope>NUCLEOTIDE SEQUENCE [LARGE SCALE GENOMIC DNA]</scope>
    <source>
        <strain evidence="4">CCUG 59778</strain>
    </source>
</reference>
<dbReference type="InterPro" id="IPR036785">
    <property type="entry name" value="YkyA-like_sf"/>
</dbReference>
<dbReference type="InterPro" id="IPR019454">
    <property type="entry name" value="Lipoprot_YkyA-like"/>
</dbReference>